<dbReference type="HOGENOM" id="CLU_134899_0_0_7"/>
<accession>A0A0H3PAH4</accession>
<sequence length="178" mass="21197">MFKISPYLICIFFIFSNVLASEPTFDYTYKFILKKDERASVQIKEIGYEDKVQNFDFYWTLFDNTNIIVHSKFRKYPRQFVMSLRRNLDWVTQTLIPDYTNPHIDRARLILEFSGYNKGLATFTVYIEDKESRLMVEFLDPRKKALQNPPQNNQVVPMINFNEPQVKPLTSKENNNSN</sequence>
<feature type="signal peptide" evidence="1">
    <location>
        <begin position="1"/>
        <end position="20"/>
    </location>
</feature>
<evidence type="ECO:0000313" key="2">
    <source>
        <dbReference type="EMBL" id="EAQ73157.1"/>
    </source>
</evidence>
<gene>
    <name evidence="2" type="ordered locus">CJJ81176_0565</name>
</gene>
<dbReference type="eggNOG" id="ENOG5031GTA">
    <property type="taxonomic scope" value="Bacteria"/>
</dbReference>
<evidence type="ECO:0000256" key="1">
    <source>
        <dbReference type="SAM" id="SignalP"/>
    </source>
</evidence>
<proteinExistence type="predicted"/>
<keyword evidence="1" id="KW-0732">Signal</keyword>
<dbReference type="RefSeq" id="WP_002855217.1">
    <property type="nucleotide sequence ID" value="NC_008787.1"/>
</dbReference>
<evidence type="ECO:0000313" key="3">
    <source>
        <dbReference type="Proteomes" id="UP000000646"/>
    </source>
</evidence>
<name>A0A0H3PAH4_CAMJJ</name>
<dbReference type="Proteomes" id="UP000000646">
    <property type="component" value="Chromosome"/>
</dbReference>
<evidence type="ECO:0008006" key="4">
    <source>
        <dbReference type="Google" id="ProtNLM"/>
    </source>
</evidence>
<reference evidence="3" key="1">
    <citation type="submission" date="2006-12" db="EMBL/GenBank/DDBJ databases">
        <authorList>
            <person name="Fouts D.E."/>
            <person name="Nelson K.E."/>
            <person name="Sebastian Y."/>
        </authorList>
    </citation>
    <scope>NUCLEOTIDE SEQUENCE [LARGE SCALE GENOMIC DNA]</scope>
    <source>
        <strain evidence="3">81-176</strain>
    </source>
</reference>
<dbReference type="AlphaFoldDB" id="A0A0H3PAH4"/>
<organism evidence="2 3">
    <name type="scientific">Campylobacter jejuni subsp. jejuni serotype O:23/36 (strain 81-176)</name>
    <dbReference type="NCBI Taxonomy" id="354242"/>
    <lineage>
        <taxon>Bacteria</taxon>
        <taxon>Pseudomonadati</taxon>
        <taxon>Campylobacterota</taxon>
        <taxon>Epsilonproteobacteria</taxon>
        <taxon>Campylobacterales</taxon>
        <taxon>Campylobacteraceae</taxon>
        <taxon>Campylobacter</taxon>
    </lineage>
</organism>
<dbReference type="EMBL" id="CP000538">
    <property type="protein sequence ID" value="EAQ73157.1"/>
    <property type="molecule type" value="Genomic_DNA"/>
</dbReference>
<protein>
    <recommendedName>
        <fullName evidence="4">Exporting protein</fullName>
    </recommendedName>
</protein>
<dbReference type="KEGG" id="cjj:CJJ81176_0565"/>
<feature type="chain" id="PRO_5002617095" description="Exporting protein" evidence="1">
    <location>
        <begin position="21"/>
        <end position="178"/>
    </location>
</feature>